<protein>
    <recommendedName>
        <fullName evidence="4">PH domain-containing protein</fullName>
    </recommendedName>
</protein>
<dbReference type="Proteomes" id="UP000632063">
    <property type="component" value="Unassembled WGS sequence"/>
</dbReference>
<reference evidence="2 3" key="2">
    <citation type="journal article" date="2021" name="Int. J. Syst. Evol. Microbiol.">
        <title>Roseibium litorale sp. nov., isolated from a tidal flat sediment and proposal for the reclassification of Labrenzia polysiphoniae as Roseibium polysiphoniae comb. nov.</title>
        <authorList>
            <person name="Liu Y."/>
            <person name="Pei T."/>
            <person name="Du J."/>
            <person name="Chao M."/>
            <person name="Deng M.R."/>
            <person name="Zhu H."/>
        </authorList>
    </citation>
    <scope>NUCLEOTIDE SEQUENCE [LARGE SCALE GENOMIC DNA]</scope>
    <source>
        <strain evidence="2 3">4C16A</strain>
    </source>
</reference>
<accession>A0ABR9CMF2</accession>
<keyword evidence="1" id="KW-0472">Membrane</keyword>
<evidence type="ECO:0000313" key="3">
    <source>
        <dbReference type="Proteomes" id="UP000632063"/>
    </source>
</evidence>
<comment type="caution">
    <text evidence="2">The sequence shown here is derived from an EMBL/GenBank/DDBJ whole genome shotgun (WGS) entry which is preliminary data.</text>
</comment>
<feature type="transmembrane region" description="Helical" evidence="1">
    <location>
        <begin position="16"/>
        <end position="49"/>
    </location>
</feature>
<proteinExistence type="predicted"/>
<name>A0ABR9CMF2_9HYPH</name>
<keyword evidence="1" id="KW-1133">Transmembrane helix</keyword>
<evidence type="ECO:0000256" key="1">
    <source>
        <dbReference type="SAM" id="Phobius"/>
    </source>
</evidence>
<feature type="transmembrane region" description="Helical" evidence="1">
    <location>
        <begin position="70"/>
        <end position="91"/>
    </location>
</feature>
<keyword evidence="3" id="KW-1185">Reference proteome</keyword>
<feature type="transmembrane region" description="Helical" evidence="1">
    <location>
        <begin position="97"/>
        <end position="117"/>
    </location>
</feature>
<reference evidence="3" key="1">
    <citation type="submission" date="2020-09" db="EMBL/GenBank/DDBJ databases">
        <title>The genome sequence of strain Labrenzia suaedae 4C16A.</title>
        <authorList>
            <person name="Liu Y."/>
        </authorList>
    </citation>
    <scope>NUCLEOTIDE SEQUENCE [LARGE SCALE GENOMIC DNA]</scope>
    <source>
        <strain evidence="3">4C16A</strain>
    </source>
</reference>
<dbReference type="RefSeq" id="WP_192148146.1">
    <property type="nucleotide sequence ID" value="NZ_JACYXI010000006.1"/>
</dbReference>
<dbReference type="EMBL" id="JACYXI010000006">
    <property type="protein sequence ID" value="MBD8892012.1"/>
    <property type="molecule type" value="Genomic_DNA"/>
</dbReference>
<evidence type="ECO:0000313" key="2">
    <source>
        <dbReference type="EMBL" id="MBD8892012.1"/>
    </source>
</evidence>
<sequence>MGKTARLELLRRMVPMALLVLGITGGFTFLSPISALLCVMAAVGVYAAMPRPKVPAGALRPGQLLPTPMIDLAGFLVGVPLFCLGFLGAALGGGGAAVMLVLLIPACLSFFVFMVAIRQETSWVRFFGNGFEVTQLGMKIRIRYEDLGAVRLREVRTRSGLAGMLSAMFIHDRRRIEMLANAHETTTLNFVTRGGTQFAFSSEMIPDLQRVLIGLDRAGVDLPQNLSDRQREKIRRTRERLYGKPEGTNTEQLDVARIANTVRLFHERRNRQRR</sequence>
<gene>
    <name evidence="2" type="ORF">IG616_10655</name>
</gene>
<keyword evidence="1" id="KW-0812">Transmembrane</keyword>
<evidence type="ECO:0008006" key="4">
    <source>
        <dbReference type="Google" id="ProtNLM"/>
    </source>
</evidence>
<organism evidence="2 3">
    <name type="scientific">Roseibium litorale</name>
    <dbReference type="NCBI Taxonomy" id="2803841"/>
    <lineage>
        <taxon>Bacteria</taxon>
        <taxon>Pseudomonadati</taxon>
        <taxon>Pseudomonadota</taxon>
        <taxon>Alphaproteobacteria</taxon>
        <taxon>Hyphomicrobiales</taxon>
        <taxon>Stappiaceae</taxon>
        <taxon>Roseibium</taxon>
    </lineage>
</organism>